<accession>A0ABN0ZYM1</accession>
<keyword evidence="3" id="KW-1185">Reference proteome</keyword>
<protein>
    <recommendedName>
        <fullName evidence="1">N-acetyltransferase domain-containing protein</fullName>
    </recommendedName>
</protein>
<dbReference type="Proteomes" id="UP001500909">
    <property type="component" value="Unassembled WGS sequence"/>
</dbReference>
<organism evidence="2 3">
    <name type="scientific">Streptomyces olivaceiscleroticus</name>
    <dbReference type="NCBI Taxonomy" id="68245"/>
    <lineage>
        <taxon>Bacteria</taxon>
        <taxon>Bacillati</taxon>
        <taxon>Actinomycetota</taxon>
        <taxon>Actinomycetes</taxon>
        <taxon>Kitasatosporales</taxon>
        <taxon>Streptomycetaceae</taxon>
        <taxon>Streptomyces</taxon>
    </lineage>
</organism>
<dbReference type="CDD" id="cd04301">
    <property type="entry name" value="NAT_SF"/>
    <property type="match status" value="1"/>
</dbReference>
<dbReference type="EMBL" id="BAAABY010000023">
    <property type="protein sequence ID" value="GAA0463241.1"/>
    <property type="molecule type" value="Genomic_DNA"/>
</dbReference>
<dbReference type="Pfam" id="PF00583">
    <property type="entry name" value="Acetyltransf_1"/>
    <property type="match status" value="1"/>
</dbReference>
<feature type="domain" description="N-acetyltransferase" evidence="1">
    <location>
        <begin position="59"/>
        <end position="239"/>
    </location>
</feature>
<dbReference type="InterPro" id="IPR000182">
    <property type="entry name" value="GNAT_dom"/>
</dbReference>
<evidence type="ECO:0000313" key="3">
    <source>
        <dbReference type="Proteomes" id="UP001500909"/>
    </source>
</evidence>
<name>A0ABN0ZYM1_9ACTN</name>
<evidence type="ECO:0000313" key="2">
    <source>
        <dbReference type="EMBL" id="GAA0463241.1"/>
    </source>
</evidence>
<evidence type="ECO:0000259" key="1">
    <source>
        <dbReference type="PROSITE" id="PS51186"/>
    </source>
</evidence>
<dbReference type="SUPFAM" id="SSF55729">
    <property type="entry name" value="Acyl-CoA N-acyltransferases (Nat)"/>
    <property type="match status" value="1"/>
</dbReference>
<gene>
    <name evidence="2" type="ORF">GCM10010361_28900</name>
</gene>
<dbReference type="Gene3D" id="3.40.630.30">
    <property type="match status" value="1"/>
</dbReference>
<comment type="caution">
    <text evidence="2">The sequence shown here is derived from an EMBL/GenBank/DDBJ whole genome shotgun (WGS) entry which is preliminary data.</text>
</comment>
<dbReference type="InterPro" id="IPR016181">
    <property type="entry name" value="Acyl_CoA_acyltransferase"/>
</dbReference>
<reference evidence="2 3" key="1">
    <citation type="journal article" date="2019" name="Int. J. Syst. Evol. Microbiol.">
        <title>The Global Catalogue of Microorganisms (GCM) 10K type strain sequencing project: providing services to taxonomists for standard genome sequencing and annotation.</title>
        <authorList>
            <consortium name="The Broad Institute Genomics Platform"/>
            <consortium name="The Broad Institute Genome Sequencing Center for Infectious Disease"/>
            <person name="Wu L."/>
            <person name="Ma J."/>
        </authorList>
    </citation>
    <scope>NUCLEOTIDE SEQUENCE [LARGE SCALE GENOMIC DNA]</scope>
    <source>
        <strain evidence="2 3">JCM 4805</strain>
    </source>
</reference>
<sequence length="247" mass="26958">MASAHHHEHKSQLESALIAVPDHVTGPGPAEVDSAPEAAPEFALRPWGAPAVARAPLPVFLRRMTRWQADLHRAELATLHLVGNTWRHGTAYDEYRNFLTRLSEHAGLTGFDLILAENTETVGMAYGARLDRSGAFWRHFADDLPDALDVLTAQGQVFAVLELMVLPAYRRQGIARRLLSSLLDRSGSELATALVSPDNEAGHAAYLAWGWARIGRLGPPDGTSPYDVLVAQVPRKPRGAAPYELTP</sequence>
<dbReference type="PROSITE" id="PS51186">
    <property type="entry name" value="GNAT"/>
    <property type="match status" value="1"/>
</dbReference>
<proteinExistence type="predicted"/>